<feature type="binding site" evidence="7">
    <location>
        <position position="155"/>
    </location>
    <ligand>
        <name>Zn(2+)</name>
        <dbReference type="ChEBI" id="CHEBI:29105"/>
        <label>2</label>
    </ligand>
</feature>
<dbReference type="PANTHER" id="PTHR43668:SF2">
    <property type="entry name" value="ALLANTOINASE"/>
    <property type="match status" value="1"/>
</dbReference>
<evidence type="ECO:0000259" key="9">
    <source>
        <dbReference type="Pfam" id="PF12890"/>
    </source>
</evidence>
<evidence type="ECO:0000256" key="7">
    <source>
        <dbReference type="HAMAP-Rule" id="MF_00220"/>
    </source>
</evidence>
<dbReference type="Pfam" id="PF12890">
    <property type="entry name" value="DHOase"/>
    <property type="match status" value="1"/>
</dbReference>
<dbReference type="OrthoDB" id="9765462at2"/>
<dbReference type="Gene3D" id="2.30.40.10">
    <property type="entry name" value="Urease, subunit C, domain 1"/>
    <property type="match status" value="1"/>
</dbReference>
<feature type="binding site" evidence="7">
    <location>
        <begin position="65"/>
        <end position="67"/>
    </location>
    <ligand>
        <name>substrate</name>
    </ligand>
</feature>
<evidence type="ECO:0000256" key="2">
    <source>
        <dbReference type="ARBA" id="ARBA00010286"/>
    </source>
</evidence>
<dbReference type="GO" id="GO:0006145">
    <property type="term" value="P:purine nucleobase catabolic process"/>
    <property type="evidence" value="ECO:0007669"/>
    <property type="project" value="TreeGrafter"/>
</dbReference>
<evidence type="ECO:0000256" key="1">
    <source>
        <dbReference type="ARBA" id="ARBA00002368"/>
    </source>
</evidence>
<comment type="catalytic activity">
    <reaction evidence="7">
        <text>(S)-dihydroorotate + H2O = N-carbamoyl-L-aspartate + H(+)</text>
        <dbReference type="Rhea" id="RHEA:24296"/>
        <dbReference type="ChEBI" id="CHEBI:15377"/>
        <dbReference type="ChEBI" id="CHEBI:15378"/>
        <dbReference type="ChEBI" id="CHEBI:30864"/>
        <dbReference type="ChEBI" id="CHEBI:32814"/>
        <dbReference type="EC" id="3.5.2.3"/>
    </reaction>
</comment>
<dbReference type="UniPathway" id="UPA00070">
    <property type="reaction ID" value="UER00117"/>
</dbReference>
<feature type="binding site" evidence="7">
    <location>
        <position position="97"/>
    </location>
    <ligand>
        <name>substrate</name>
    </ligand>
</feature>
<dbReference type="KEGG" id="hcv:FTV88_1864"/>
<keyword evidence="6 7" id="KW-0665">Pyrimidine biosynthesis</keyword>
<evidence type="ECO:0000313" key="10">
    <source>
        <dbReference type="EMBL" id="QGG47962.1"/>
    </source>
</evidence>
<comment type="similarity">
    <text evidence="2 7">Belongs to the metallo-dependent hydrolases superfamily. DHOase family. Class I DHOase subfamily.</text>
</comment>
<evidence type="ECO:0000313" key="11">
    <source>
        <dbReference type="Proteomes" id="UP000366051"/>
    </source>
</evidence>
<dbReference type="GO" id="GO:0004151">
    <property type="term" value="F:dihydroorotase activity"/>
    <property type="evidence" value="ECO:0007669"/>
    <property type="project" value="UniProtKB-UniRule"/>
</dbReference>
<protein>
    <recommendedName>
        <fullName evidence="7">Dihydroorotase</fullName>
        <shortName evidence="7">DHOase</shortName>
        <ecNumber evidence="7">3.5.2.3</ecNumber>
    </recommendedName>
</protein>
<dbReference type="Proteomes" id="UP000366051">
    <property type="component" value="Chromosome"/>
</dbReference>
<comment type="cofactor">
    <cofactor evidence="7">
        <name>Zn(2+)</name>
        <dbReference type="ChEBI" id="CHEBI:29105"/>
    </cofactor>
    <text evidence="7">Binds 2 Zn(2+) ions per subunit.</text>
</comment>
<name>A0A5Q2N3T2_9FIRM</name>
<dbReference type="GO" id="GO:0044205">
    <property type="term" value="P:'de novo' UMP biosynthetic process"/>
    <property type="evidence" value="ECO:0007669"/>
    <property type="project" value="UniProtKB-UniRule"/>
</dbReference>
<sequence>MALYIKKGRVIDPANDVDRISDLKIENGQIVGHALALAEEATKDDVVIDAEGKLVIPGLIDLHCHLREPGGEAKETIATGTRAAARGGFTAVAAMANTTPVCDSQSGVEFLLKRSKETGLVRVYPIGAITKGLQGQELAEMADMASCGAIAFSDDGKTVARSDIMRRALQYSQMCERLIICHCEDDDLVHEGVMNEGYWSTLLGLKGIPTVAEDIIVARDIMLAEATGASIHIAHVSTAGAVEIIKQARARGVDVTGEVCPHHLALTDAAVEGFNSATKVNPPLRTEKDRQALKKGLRDGTLTILATDHAPHTTEEKAREYAYTPFGISGLETAWPIYWRELIEDKVLTVNEMVAALTVHPAARCNLPGGTLAVGAPADITIIDPQREETVTLDGWASQGKNTPFLGWKLRSWPIYTLVGGRIVMKNREIVDEL</sequence>
<feature type="binding site" evidence="7">
    <location>
        <position position="281"/>
    </location>
    <ligand>
        <name>substrate</name>
    </ligand>
</feature>
<reference evidence="11" key="1">
    <citation type="submission" date="2019-11" db="EMBL/GenBank/DDBJ databases">
        <title>Genome sequence of Heliorestis convoluta strain HH, an alkaliphilic and minimalistic phototrophic bacterium from a soda lake in Egypt.</title>
        <authorList>
            <person name="Dewey E.D."/>
            <person name="Stokes L.M."/>
            <person name="Burchell B.M."/>
            <person name="Shaffer K.N."/>
            <person name="Huntington A.M."/>
            <person name="Baker J.M."/>
            <person name="Nadendla S."/>
            <person name="Giglio M.G."/>
            <person name="Touchman J.W."/>
            <person name="Blankenship R.E."/>
            <person name="Madigan M.T."/>
            <person name="Sattley W.M."/>
        </authorList>
    </citation>
    <scope>NUCLEOTIDE SEQUENCE [LARGE SCALE GENOMIC DNA]</scope>
    <source>
        <strain evidence="11">HH</strain>
    </source>
</reference>
<dbReference type="PROSITE" id="PS00483">
    <property type="entry name" value="DIHYDROOROTASE_2"/>
    <property type="match status" value="1"/>
</dbReference>
<dbReference type="InterPro" id="IPR002195">
    <property type="entry name" value="Dihydroorotase_CS"/>
</dbReference>
<dbReference type="InterPro" id="IPR024403">
    <property type="entry name" value="DHOase_cat"/>
</dbReference>
<dbReference type="GO" id="GO:0008270">
    <property type="term" value="F:zinc ion binding"/>
    <property type="evidence" value="ECO:0007669"/>
    <property type="project" value="UniProtKB-UniRule"/>
</dbReference>
<evidence type="ECO:0000256" key="3">
    <source>
        <dbReference type="ARBA" id="ARBA00022723"/>
    </source>
</evidence>
<keyword evidence="5 7" id="KW-0862">Zinc</keyword>
<dbReference type="SUPFAM" id="SSF51338">
    <property type="entry name" value="Composite domain of metallo-dependent hydrolases"/>
    <property type="match status" value="1"/>
</dbReference>
<dbReference type="NCBIfam" id="TIGR00857">
    <property type="entry name" value="pyrC_multi"/>
    <property type="match status" value="1"/>
</dbReference>
<feature type="binding site" evidence="7">
    <location>
        <position position="308"/>
    </location>
    <ligand>
        <name>Zn(2+)</name>
        <dbReference type="ChEBI" id="CHEBI:29105"/>
        <label>1</label>
    </ligand>
</feature>
<organism evidence="10 11">
    <name type="scientific">Heliorestis convoluta</name>
    <dbReference type="NCBI Taxonomy" id="356322"/>
    <lineage>
        <taxon>Bacteria</taxon>
        <taxon>Bacillati</taxon>
        <taxon>Bacillota</taxon>
        <taxon>Clostridia</taxon>
        <taxon>Eubacteriales</taxon>
        <taxon>Heliobacteriaceae</taxon>
        <taxon>Heliorestis</taxon>
    </lineage>
</organism>
<dbReference type="Gene3D" id="3.20.20.140">
    <property type="entry name" value="Metal-dependent hydrolases"/>
    <property type="match status" value="1"/>
</dbReference>
<feature type="domain" description="Amidohydrolase 3" evidence="8">
    <location>
        <begin position="291"/>
        <end position="424"/>
    </location>
</feature>
<comment type="function">
    <text evidence="1 7">Catalyzes the reversible cyclization of carbamoyl aspartate to dihydroorotate.</text>
</comment>
<dbReference type="GO" id="GO:0005737">
    <property type="term" value="C:cytoplasm"/>
    <property type="evidence" value="ECO:0007669"/>
    <property type="project" value="TreeGrafter"/>
</dbReference>
<gene>
    <name evidence="7 10" type="primary">pyrC</name>
    <name evidence="10" type="ORF">FTV88_1864</name>
</gene>
<feature type="binding site" evidence="7">
    <location>
        <position position="63"/>
    </location>
    <ligand>
        <name>Zn(2+)</name>
        <dbReference type="ChEBI" id="CHEBI:29105"/>
        <label>1</label>
    </ligand>
</feature>
<feature type="binding site" evidence="7">
    <location>
        <position position="155"/>
    </location>
    <ligand>
        <name>Zn(2+)</name>
        <dbReference type="ChEBI" id="CHEBI:29105"/>
        <label>1</label>
    </ligand>
</feature>
<feature type="active site" evidence="7">
    <location>
        <position position="308"/>
    </location>
</feature>
<evidence type="ECO:0000256" key="5">
    <source>
        <dbReference type="ARBA" id="ARBA00022833"/>
    </source>
</evidence>
<accession>A0A5Q2N3T2</accession>
<feature type="binding site" evidence="7">
    <location>
        <position position="235"/>
    </location>
    <ligand>
        <name>Zn(2+)</name>
        <dbReference type="ChEBI" id="CHEBI:29105"/>
        <label>2</label>
    </ligand>
</feature>
<keyword evidence="11" id="KW-1185">Reference proteome</keyword>
<dbReference type="InterPro" id="IPR004722">
    <property type="entry name" value="DHOase"/>
</dbReference>
<dbReference type="InterPro" id="IPR011059">
    <property type="entry name" value="Metal-dep_hydrolase_composite"/>
</dbReference>
<feature type="binding site" evidence="7">
    <location>
        <position position="182"/>
    </location>
    <ligand>
        <name>Zn(2+)</name>
        <dbReference type="ChEBI" id="CHEBI:29105"/>
        <label>2</label>
    </ligand>
</feature>
<dbReference type="InterPro" id="IPR050138">
    <property type="entry name" value="DHOase/Allantoinase_Hydrolase"/>
</dbReference>
<keyword evidence="4 7" id="KW-0378">Hydrolase</keyword>
<comment type="pathway">
    <text evidence="7">Pyrimidine metabolism; UMP biosynthesis via de novo pathway; (S)-dihydroorotate from bicarbonate: step 3/3.</text>
</comment>
<proteinExistence type="inferred from homology"/>
<feature type="binding site" evidence="7">
    <location>
        <position position="65"/>
    </location>
    <ligand>
        <name>Zn(2+)</name>
        <dbReference type="ChEBI" id="CHEBI:29105"/>
        <label>1</label>
    </ligand>
</feature>
<dbReference type="AlphaFoldDB" id="A0A5Q2N3T2"/>
<dbReference type="SUPFAM" id="SSF51556">
    <property type="entry name" value="Metallo-dependent hydrolases"/>
    <property type="match status" value="1"/>
</dbReference>
<dbReference type="RefSeq" id="WP_153725243.1">
    <property type="nucleotide sequence ID" value="NZ_CP045875.1"/>
</dbReference>
<dbReference type="GO" id="GO:0004038">
    <property type="term" value="F:allantoinase activity"/>
    <property type="evidence" value="ECO:0007669"/>
    <property type="project" value="TreeGrafter"/>
</dbReference>
<keyword evidence="3 7" id="KW-0479">Metal-binding</keyword>
<dbReference type="EC" id="3.5.2.3" evidence="7"/>
<dbReference type="Pfam" id="PF07969">
    <property type="entry name" value="Amidohydro_3"/>
    <property type="match status" value="1"/>
</dbReference>
<dbReference type="InterPro" id="IPR013108">
    <property type="entry name" value="Amidohydro_3"/>
</dbReference>
<dbReference type="EMBL" id="CP045875">
    <property type="protein sequence ID" value="QGG47962.1"/>
    <property type="molecule type" value="Genomic_DNA"/>
</dbReference>
<feature type="domain" description="Dihydroorotase catalytic" evidence="9">
    <location>
        <begin position="52"/>
        <end position="238"/>
    </location>
</feature>
<feature type="binding site" evidence="7">
    <location>
        <position position="312"/>
    </location>
    <ligand>
        <name>substrate</name>
    </ligand>
</feature>
<dbReference type="PANTHER" id="PTHR43668">
    <property type="entry name" value="ALLANTOINASE"/>
    <property type="match status" value="1"/>
</dbReference>
<evidence type="ECO:0000256" key="6">
    <source>
        <dbReference type="ARBA" id="ARBA00022975"/>
    </source>
</evidence>
<feature type="binding site" evidence="7">
    <location>
        <begin position="326"/>
        <end position="327"/>
    </location>
    <ligand>
        <name>substrate</name>
    </ligand>
</feature>
<dbReference type="CDD" id="cd01317">
    <property type="entry name" value="DHOase_IIa"/>
    <property type="match status" value="1"/>
</dbReference>
<dbReference type="HAMAP" id="MF_00220_B">
    <property type="entry name" value="PyrC_classI_B"/>
    <property type="match status" value="1"/>
</dbReference>
<evidence type="ECO:0000256" key="4">
    <source>
        <dbReference type="ARBA" id="ARBA00022801"/>
    </source>
</evidence>
<evidence type="ECO:0000259" key="8">
    <source>
        <dbReference type="Pfam" id="PF07969"/>
    </source>
</evidence>
<dbReference type="InterPro" id="IPR032466">
    <property type="entry name" value="Metal_Hydrolase"/>
</dbReference>